<evidence type="ECO:0000259" key="2">
    <source>
        <dbReference type="Pfam" id="PF08327"/>
    </source>
</evidence>
<evidence type="ECO:0000313" key="3">
    <source>
        <dbReference type="EMBL" id="MDI3319521.1"/>
    </source>
</evidence>
<reference evidence="3 4" key="1">
    <citation type="submission" date="2023-05" db="EMBL/GenBank/DDBJ databases">
        <title>Genome sequence of Pinibacter sp. MAH-24.</title>
        <authorList>
            <person name="Huq M.A."/>
        </authorList>
    </citation>
    <scope>NUCLEOTIDE SEQUENCE [LARGE SCALE GENOMIC DNA]</scope>
    <source>
        <strain evidence="3 4">MAH-24</strain>
    </source>
</reference>
<evidence type="ECO:0000313" key="4">
    <source>
        <dbReference type="Proteomes" id="UP001226434"/>
    </source>
</evidence>
<comment type="caution">
    <text evidence="3">The sequence shown here is derived from an EMBL/GenBank/DDBJ whole genome shotgun (WGS) entry which is preliminary data.</text>
</comment>
<feature type="domain" description="Activator of Hsp90 ATPase homologue 1/2-like C-terminal" evidence="2">
    <location>
        <begin position="15"/>
        <end position="136"/>
    </location>
</feature>
<dbReference type="CDD" id="cd07814">
    <property type="entry name" value="SRPBCC_CalC_Aha1-like"/>
    <property type="match status" value="1"/>
</dbReference>
<dbReference type="RefSeq" id="WP_282333637.1">
    <property type="nucleotide sequence ID" value="NZ_JASBRG010000004.1"/>
</dbReference>
<comment type="similarity">
    <text evidence="1">Belongs to the AHA1 family.</text>
</comment>
<dbReference type="InterPro" id="IPR023393">
    <property type="entry name" value="START-like_dom_sf"/>
</dbReference>
<evidence type="ECO:0000256" key="1">
    <source>
        <dbReference type="ARBA" id="ARBA00006817"/>
    </source>
</evidence>
<dbReference type="Pfam" id="PF08327">
    <property type="entry name" value="AHSA1"/>
    <property type="match status" value="1"/>
</dbReference>
<name>A0ABT6RAT7_9BACT</name>
<gene>
    <name evidence="3" type="ORF">QJ048_07035</name>
</gene>
<dbReference type="Gene3D" id="3.30.530.20">
    <property type="match status" value="1"/>
</dbReference>
<dbReference type="Proteomes" id="UP001226434">
    <property type="component" value="Unassembled WGS sequence"/>
</dbReference>
<keyword evidence="4" id="KW-1185">Reference proteome</keyword>
<dbReference type="InterPro" id="IPR013538">
    <property type="entry name" value="ASHA1/2-like_C"/>
</dbReference>
<sequence length="155" mass="18016">MNSKNFSIAFDVDQSPREVFNAVTSVTKWWIEKIKGDSTKLNDEFSVQFFVDVHYSKQKLIEVIPDKKVVWLITDSNLSFLQNKQEWTNTQVVFEISQHGDKTHLEFTHVGLTPTIECYKDCSNGWNQYISSLYKLITTGKGEPEKMVEETQQQD</sequence>
<protein>
    <submittedName>
        <fullName evidence="3">SRPBCC domain-containing protein</fullName>
    </submittedName>
</protein>
<organism evidence="3 4">
    <name type="scientific">Pinibacter soli</name>
    <dbReference type="NCBI Taxonomy" id="3044211"/>
    <lineage>
        <taxon>Bacteria</taxon>
        <taxon>Pseudomonadati</taxon>
        <taxon>Bacteroidota</taxon>
        <taxon>Chitinophagia</taxon>
        <taxon>Chitinophagales</taxon>
        <taxon>Chitinophagaceae</taxon>
        <taxon>Pinibacter</taxon>
    </lineage>
</organism>
<dbReference type="SUPFAM" id="SSF55961">
    <property type="entry name" value="Bet v1-like"/>
    <property type="match status" value="1"/>
</dbReference>
<accession>A0ABT6RAT7</accession>
<proteinExistence type="inferred from homology"/>
<dbReference type="EMBL" id="JASBRG010000004">
    <property type="protein sequence ID" value="MDI3319521.1"/>
    <property type="molecule type" value="Genomic_DNA"/>
</dbReference>